<feature type="compositionally biased region" description="Basic and acidic residues" evidence="8">
    <location>
        <begin position="103"/>
        <end position="115"/>
    </location>
</feature>
<dbReference type="PANTHER" id="PTHR45660:SF91">
    <property type="entry name" value="HISTONE-LYSINE N-METHYLTRANSFERASE, H3 LYSINE-9 SPECIFIC SUVH4-LIKE ISOFORM X1"/>
    <property type="match status" value="1"/>
</dbReference>
<evidence type="ECO:0008006" key="15">
    <source>
        <dbReference type="Google" id="ProtNLM"/>
    </source>
</evidence>
<dbReference type="GO" id="GO:0000775">
    <property type="term" value="C:chromosome, centromeric region"/>
    <property type="evidence" value="ECO:0007669"/>
    <property type="project" value="UniProtKB-SubCell"/>
</dbReference>
<feature type="compositionally biased region" description="Polar residues" evidence="8">
    <location>
        <begin position="304"/>
        <end position="328"/>
    </location>
</feature>
<dbReference type="OrthoDB" id="5792673at2759"/>
<dbReference type="PROSITE" id="PS50868">
    <property type="entry name" value="POST_SET"/>
    <property type="match status" value="1"/>
</dbReference>
<dbReference type="InterPro" id="IPR001214">
    <property type="entry name" value="SET_dom"/>
</dbReference>
<feature type="domain" description="Pre-SET" evidence="10">
    <location>
        <begin position="751"/>
        <end position="813"/>
    </location>
</feature>
<dbReference type="GO" id="GO:0005634">
    <property type="term" value="C:nucleus"/>
    <property type="evidence" value="ECO:0007669"/>
    <property type="project" value="UniProtKB-SubCell"/>
</dbReference>
<dbReference type="AlphaFoldDB" id="A0A8J5ZVL4"/>
<reference evidence="13 14" key="1">
    <citation type="journal article" date="2021" name="bioRxiv">
        <title>The Gossypium anomalum genome as a resource for cotton improvement and evolutionary analysis of hybrid incompatibility.</title>
        <authorList>
            <person name="Grover C.E."/>
            <person name="Yuan D."/>
            <person name="Arick M.A."/>
            <person name="Miller E.R."/>
            <person name="Hu G."/>
            <person name="Peterson D.G."/>
            <person name="Wendel J.F."/>
            <person name="Udall J.A."/>
        </authorList>
    </citation>
    <scope>NUCLEOTIDE SEQUENCE [LARGE SCALE GENOMIC DNA]</scope>
    <source>
        <strain evidence="13">JFW-Udall</strain>
        <tissue evidence="13">Leaf</tissue>
    </source>
</reference>
<gene>
    <name evidence="13" type="ORF">CXB51_006767</name>
</gene>
<dbReference type="InterPro" id="IPR015947">
    <property type="entry name" value="PUA-like_sf"/>
</dbReference>
<feature type="domain" description="Post-SET" evidence="11">
    <location>
        <begin position="982"/>
        <end position="998"/>
    </location>
</feature>
<evidence type="ECO:0000256" key="7">
    <source>
        <dbReference type="PROSITE-ProRule" id="PRU00358"/>
    </source>
</evidence>
<proteinExistence type="predicted"/>
<evidence type="ECO:0000256" key="2">
    <source>
        <dbReference type="ARBA" id="ARBA00022454"/>
    </source>
</evidence>
<dbReference type="Proteomes" id="UP000701853">
    <property type="component" value="Chromosome 3"/>
</dbReference>
<feature type="region of interest" description="Disordered" evidence="8">
    <location>
        <begin position="58"/>
        <end position="256"/>
    </location>
</feature>
<dbReference type="SMART" id="SM00466">
    <property type="entry name" value="SRA"/>
    <property type="match status" value="1"/>
</dbReference>
<sequence>MEIQRRVSPRFQNLPNGGNSNIEKIWNATKSRKTLNTRVSPRFQNLLNVGNSNVEKIRNATDSGKKSNTRASPNSKIVKIRNETDSAKISNTRVSPRFQNLPKFEKMRDATDTRKKSNTRVSPRFQNLPNGGNSNNEKKRDATLSTKTSNTRASPRFQNLPNIEKIWDATNSRTTSNTRVSPRFQNLPNVGNSNNEKKRDATPSTKTSNTRVSPRLQNLPKFEKIWDATDPRKTSNTRVSPRFQNLPNGDNSNNEKLRDATLSIKTSNTRVSPRFQSVPNVDNANIEKTWDATDSRKTLNTRVSPRFQNLPNGDNSNIEKIQNVPNSRKTPDTRVSPRLQSIPLEKRPFYGSSQKRKTLNDSQDEIMVKKHKVGNAKLECLSNGYVTVENDEKDVADLQKTDSKGGNYGDDLTSIHGISKTMAVKDKLRLFNKYFLHFSKAEDARCYRVNGSASDYEIANGKIKDKEEGCEGHVKQAKRSRHKGCVTKRPDLKAISEASLWLMLCTYTFNIYAMLNKNEVLCHERYFGDLPGIEVGHRFYSRAEMVAVGLHKLLLKRIDYIGKPYVKSEYNGYTFPLAAAIVMSGQYEDDFGNREEIVYTGEGEKDIPGKKRQFRDQVMRCGNLALKNNKKQSVPVRVIRGHKCDDSYSKKVYIYDGLYKVTGYWDEKGVSGFKVFKYRLKRLRGQDNLTSQNQVHFVRGKVSRVQQELPGLGICLLMGLDALACWQTISCFKYINSIKVSKNVSIPPDAPGCNCRGKCTNPRSCSCAQLNGGDFPYVSRDGGRLFEAKDVVFECGPNCGCGPECVNRSSQQGLKYQLEIYRTKEKGWAVRSSDFIPSGAPVCEYVGILRKNDELEDISENDYIFEIDCWHTMKGIGGRERRLGDVSLPMSNLVDEVDERTLESEPEPEFCIDASSFGNVARFINHSCDPNLFVQCILSSHHDVRLARIVLFAADDIPRMQELTYDYNYAIDSVIGPDGKTKQLPCFCGTSECRKRLY</sequence>
<dbReference type="PROSITE" id="PS50867">
    <property type="entry name" value="PRE_SET"/>
    <property type="match status" value="1"/>
</dbReference>
<dbReference type="SUPFAM" id="SSF82199">
    <property type="entry name" value="SET domain"/>
    <property type="match status" value="1"/>
</dbReference>
<evidence type="ECO:0000259" key="11">
    <source>
        <dbReference type="PROSITE" id="PS50868"/>
    </source>
</evidence>
<dbReference type="InterPro" id="IPR051357">
    <property type="entry name" value="H3K9_HMTase_SUVAR3-9"/>
</dbReference>
<dbReference type="Gene3D" id="2.170.270.10">
    <property type="entry name" value="SET domain"/>
    <property type="match status" value="1"/>
</dbReference>
<evidence type="ECO:0000256" key="6">
    <source>
        <dbReference type="ARBA" id="ARBA00023242"/>
    </source>
</evidence>
<evidence type="ECO:0000313" key="13">
    <source>
        <dbReference type="EMBL" id="KAG8498364.1"/>
    </source>
</evidence>
<evidence type="ECO:0000259" key="10">
    <source>
        <dbReference type="PROSITE" id="PS50867"/>
    </source>
</evidence>
<dbReference type="GO" id="GO:0032259">
    <property type="term" value="P:methylation"/>
    <property type="evidence" value="ECO:0007669"/>
    <property type="project" value="UniProtKB-KW"/>
</dbReference>
<dbReference type="GO" id="GO:0042054">
    <property type="term" value="F:histone methyltransferase activity"/>
    <property type="evidence" value="ECO:0007669"/>
    <property type="project" value="InterPro"/>
</dbReference>
<feature type="compositionally biased region" description="Polar residues" evidence="8">
    <location>
        <begin position="183"/>
        <end position="194"/>
    </location>
</feature>
<dbReference type="InterPro" id="IPR003616">
    <property type="entry name" value="Post-SET_dom"/>
</dbReference>
<name>A0A8J5ZVL4_9ROSI</name>
<dbReference type="InterPro" id="IPR007728">
    <property type="entry name" value="Pre-SET_dom"/>
</dbReference>
<feature type="compositionally biased region" description="Polar residues" evidence="8">
    <location>
        <begin position="87"/>
        <end position="98"/>
    </location>
</feature>
<dbReference type="InterPro" id="IPR046341">
    <property type="entry name" value="SET_dom_sf"/>
</dbReference>
<feature type="compositionally biased region" description="Polar residues" evidence="8">
    <location>
        <begin position="119"/>
        <end position="135"/>
    </location>
</feature>
<dbReference type="Gene3D" id="2.30.280.10">
    <property type="entry name" value="SRA-YDG"/>
    <property type="match status" value="1"/>
</dbReference>
<comment type="caution">
    <text evidence="13">The sequence shown here is derived from an EMBL/GenBank/DDBJ whole genome shotgun (WGS) entry which is preliminary data.</text>
</comment>
<protein>
    <recommendedName>
        <fullName evidence="15">Histone-lysine N-methyltransferase, H3 lysine-9 specific SUVH4-like</fullName>
    </recommendedName>
</protein>
<feature type="domain" description="YDG" evidence="12">
    <location>
        <begin position="528"/>
        <end position="682"/>
    </location>
</feature>
<dbReference type="PROSITE" id="PS51015">
    <property type="entry name" value="YDG"/>
    <property type="match status" value="1"/>
</dbReference>
<dbReference type="GO" id="GO:0008270">
    <property type="term" value="F:zinc ion binding"/>
    <property type="evidence" value="ECO:0007669"/>
    <property type="project" value="InterPro"/>
</dbReference>
<feature type="compositionally biased region" description="Polar residues" evidence="8">
    <location>
        <begin position="202"/>
        <end position="216"/>
    </location>
</feature>
<feature type="compositionally biased region" description="Polar residues" evidence="8">
    <location>
        <begin position="234"/>
        <end position="252"/>
    </location>
</feature>
<organism evidence="13 14">
    <name type="scientific">Gossypium anomalum</name>
    <dbReference type="NCBI Taxonomy" id="47600"/>
    <lineage>
        <taxon>Eukaryota</taxon>
        <taxon>Viridiplantae</taxon>
        <taxon>Streptophyta</taxon>
        <taxon>Embryophyta</taxon>
        <taxon>Tracheophyta</taxon>
        <taxon>Spermatophyta</taxon>
        <taxon>Magnoliopsida</taxon>
        <taxon>eudicotyledons</taxon>
        <taxon>Gunneridae</taxon>
        <taxon>Pentapetalae</taxon>
        <taxon>rosids</taxon>
        <taxon>malvids</taxon>
        <taxon>Malvales</taxon>
        <taxon>Malvaceae</taxon>
        <taxon>Malvoideae</taxon>
        <taxon>Gossypium</taxon>
    </lineage>
</organism>
<accession>A0A8J5ZVL4</accession>
<feature type="region of interest" description="Disordered" evidence="8">
    <location>
        <begin position="304"/>
        <end position="335"/>
    </location>
</feature>
<evidence type="ECO:0000256" key="3">
    <source>
        <dbReference type="ARBA" id="ARBA00022603"/>
    </source>
</evidence>
<dbReference type="SMART" id="SM00317">
    <property type="entry name" value="SET"/>
    <property type="match status" value="1"/>
</dbReference>
<evidence type="ECO:0000259" key="9">
    <source>
        <dbReference type="PROSITE" id="PS50280"/>
    </source>
</evidence>
<comment type="subcellular location">
    <subcellularLocation>
        <location evidence="1">Chromosome</location>
        <location evidence="1">Centromere</location>
    </subcellularLocation>
    <subcellularLocation>
        <location evidence="7">Nucleus</location>
    </subcellularLocation>
</comment>
<dbReference type="Pfam" id="PF05033">
    <property type="entry name" value="Pre-SET"/>
    <property type="match status" value="1"/>
</dbReference>
<evidence type="ECO:0000259" key="12">
    <source>
        <dbReference type="PROSITE" id="PS51015"/>
    </source>
</evidence>
<keyword evidence="3" id="KW-0489">Methyltransferase</keyword>
<dbReference type="SUPFAM" id="SSF88697">
    <property type="entry name" value="PUA domain-like"/>
    <property type="match status" value="1"/>
</dbReference>
<feature type="compositionally biased region" description="Basic and acidic residues" evidence="8">
    <location>
        <begin position="221"/>
        <end position="233"/>
    </location>
</feature>
<evidence type="ECO:0000313" key="14">
    <source>
        <dbReference type="Proteomes" id="UP000701853"/>
    </source>
</evidence>
<dbReference type="InterPro" id="IPR036987">
    <property type="entry name" value="SRA-YDG_sf"/>
</dbReference>
<keyword evidence="5" id="KW-0949">S-adenosyl-L-methionine</keyword>
<dbReference type="InterPro" id="IPR003105">
    <property type="entry name" value="SRA_YDG"/>
</dbReference>
<keyword evidence="4" id="KW-0808">Transferase</keyword>
<dbReference type="Pfam" id="PF02182">
    <property type="entry name" value="SAD_SRA"/>
    <property type="match status" value="1"/>
</dbReference>
<evidence type="ECO:0000256" key="4">
    <source>
        <dbReference type="ARBA" id="ARBA00022679"/>
    </source>
</evidence>
<feature type="compositionally biased region" description="Polar residues" evidence="8">
    <location>
        <begin position="143"/>
        <end position="161"/>
    </location>
</feature>
<feature type="domain" description="SET" evidence="9">
    <location>
        <begin position="816"/>
        <end position="968"/>
    </location>
</feature>
<keyword evidence="6 7" id="KW-0539">Nucleus</keyword>
<dbReference type="PANTHER" id="PTHR45660">
    <property type="entry name" value="HISTONE-LYSINE N-METHYLTRANSFERASE SETMAR"/>
    <property type="match status" value="1"/>
</dbReference>
<evidence type="ECO:0000256" key="8">
    <source>
        <dbReference type="SAM" id="MobiDB-lite"/>
    </source>
</evidence>
<evidence type="ECO:0000256" key="1">
    <source>
        <dbReference type="ARBA" id="ARBA00004584"/>
    </source>
</evidence>
<dbReference type="SMART" id="SM00468">
    <property type="entry name" value="PreSET"/>
    <property type="match status" value="1"/>
</dbReference>
<dbReference type="GO" id="GO:0003690">
    <property type="term" value="F:double-stranded DNA binding"/>
    <property type="evidence" value="ECO:0007669"/>
    <property type="project" value="TreeGrafter"/>
</dbReference>
<evidence type="ECO:0000256" key="5">
    <source>
        <dbReference type="ARBA" id="ARBA00022691"/>
    </source>
</evidence>
<dbReference type="EMBL" id="JAHUZN010000003">
    <property type="protein sequence ID" value="KAG8498364.1"/>
    <property type="molecule type" value="Genomic_DNA"/>
</dbReference>
<dbReference type="SMART" id="SM00508">
    <property type="entry name" value="PostSET"/>
    <property type="match status" value="1"/>
</dbReference>
<dbReference type="Pfam" id="PF00856">
    <property type="entry name" value="SET"/>
    <property type="match status" value="1"/>
</dbReference>
<keyword evidence="14" id="KW-1185">Reference proteome</keyword>
<feature type="compositionally biased region" description="Low complexity" evidence="8">
    <location>
        <begin position="170"/>
        <end position="179"/>
    </location>
</feature>
<keyword evidence="2" id="KW-0158">Chromosome</keyword>
<dbReference type="PROSITE" id="PS50280">
    <property type="entry name" value="SET"/>
    <property type="match status" value="1"/>
</dbReference>